<dbReference type="Gene3D" id="1.20.1070.10">
    <property type="entry name" value="Rhodopsin 7-helix transmembrane proteins"/>
    <property type="match status" value="1"/>
</dbReference>
<dbReference type="OrthoDB" id="10071887at2759"/>
<dbReference type="SUPFAM" id="SSF81321">
    <property type="entry name" value="Family A G protein-coupled receptor-like"/>
    <property type="match status" value="1"/>
</dbReference>
<dbReference type="GO" id="GO:0030425">
    <property type="term" value="C:dendrite"/>
    <property type="evidence" value="ECO:0007669"/>
    <property type="project" value="TreeGrafter"/>
</dbReference>
<dbReference type="Pfam" id="PF00001">
    <property type="entry name" value="7tm_1"/>
    <property type="match status" value="1"/>
</dbReference>
<keyword evidence="7 10" id="KW-0472">Membrane</keyword>
<feature type="domain" description="G-protein coupled receptors family 1 profile" evidence="11">
    <location>
        <begin position="103"/>
        <end position="176"/>
    </location>
</feature>
<comment type="similarity">
    <text evidence="2">Belongs to the G-protein coupled receptor 1 family.</text>
</comment>
<keyword evidence="9" id="KW-0807">Transducer</keyword>
<evidence type="ECO:0000256" key="10">
    <source>
        <dbReference type="SAM" id="Phobius"/>
    </source>
</evidence>
<accession>A0A821Y777</accession>
<evidence type="ECO:0000313" key="12">
    <source>
        <dbReference type="EMBL" id="CAF4959283.1"/>
    </source>
</evidence>
<evidence type="ECO:0000256" key="7">
    <source>
        <dbReference type="ARBA" id="ARBA00023136"/>
    </source>
</evidence>
<dbReference type="PROSITE" id="PS50262">
    <property type="entry name" value="G_PROTEIN_RECEP_F1_2"/>
    <property type="match status" value="1"/>
</dbReference>
<feature type="transmembrane region" description="Helical" evidence="10">
    <location>
        <begin position="83"/>
        <end position="111"/>
    </location>
</feature>
<keyword evidence="8" id="KW-0675">Receptor</keyword>
<dbReference type="AlphaFoldDB" id="A0A821Y777"/>
<dbReference type="GO" id="GO:0045202">
    <property type="term" value="C:synapse"/>
    <property type="evidence" value="ECO:0007669"/>
    <property type="project" value="TreeGrafter"/>
</dbReference>
<dbReference type="PANTHER" id="PTHR24247:SF191">
    <property type="entry name" value="MUSCARINIC ACETYLCHOLINE RECEPTOR, B-TYPE, ISOFORM A"/>
    <property type="match status" value="1"/>
</dbReference>
<keyword evidence="13" id="KW-1185">Reference proteome</keyword>
<evidence type="ECO:0000256" key="3">
    <source>
        <dbReference type="ARBA" id="ARBA00022475"/>
    </source>
</evidence>
<dbReference type="GO" id="GO:0016907">
    <property type="term" value="F:G protein-coupled acetylcholine receptor activity"/>
    <property type="evidence" value="ECO:0007669"/>
    <property type="project" value="TreeGrafter"/>
</dbReference>
<keyword evidence="3" id="KW-1003">Cell membrane</keyword>
<comment type="subcellular location">
    <subcellularLocation>
        <location evidence="1">Cell membrane</location>
        <topology evidence="1">Multi-pass membrane protein</topology>
    </subcellularLocation>
</comment>
<evidence type="ECO:0000256" key="4">
    <source>
        <dbReference type="ARBA" id="ARBA00022692"/>
    </source>
</evidence>
<keyword evidence="5 10" id="KW-1133">Transmembrane helix</keyword>
<organism evidence="12 13">
    <name type="scientific">Pieris macdunnoughi</name>
    <dbReference type="NCBI Taxonomy" id="345717"/>
    <lineage>
        <taxon>Eukaryota</taxon>
        <taxon>Metazoa</taxon>
        <taxon>Ecdysozoa</taxon>
        <taxon>Arthropoda</taxon>
        <taxon>Hexapoda</taxon>
        <taxon>Insecta</taxon>
        <taxon>Pterygota</taxon>
        <taxon>Neoptera</taxon>
        <taxon>Endopterygota</taxon>
        <taxon>Lepidoptera</taxon>
        <taxon>Glossata</taxon>
        <taxon>Ditrysia</taxon>
        <taxon>Papilionoidea</taxon>
        <taxon>Pieridae</taxon>
        <taxon>Pierinae</taxon>
        <taxon>Pieris</taxon>
    </lineage>
</organism>
<evidence type="ECO:0000313" key="13">
    <source>
        <dbReference type="Proteomes" id="UP000663880"/>
    </source>
</evidence>
<dbReference type="PRINTS" id="PR00237">
    <property type="entry name" value="GPCRRHODOPSN"/>
</dbReference>
<protein>
    <recommendedName>
        <fullName evidence="11">G-protein coupled receptors family 1 profile domain-containing protein</fullName>
    </recommendedName>
</protein>
<feature type="transmembrane region" description="Helical" evidence="10">
    <location>
        <begin position="123"/>
        <end position="144"/>
    </location>
</feature>
<dbReference type="InterPro" id="IPR000276">
    <property type="entry name" value="GPCR_Rhodpsn"/>
</dbReference>
<keyword evidence="6" id="KW-0297">G-protein coupled receptor</keyword>
<comment type="caution">
    <text evidence="12">The sequence shown here is derived from an EMBL/GenBank/DDBJ whole genome shotgun (WGS) entry which is preliminary data.</text>
</comment>
<evidence type="ECO:0000256" key="8">
    <source>
        <dbReference type="ARBA" id="ARBA00023170"/>
    </source>
</evidence>
<proteinExistence type="inferred from homology"/>
<dbReference type="InterPro" id="IPR017452">
    <property type="entry name" value="GPCR_Rhodpsn_7TM"/>
</dbReference>
<dbReference type="Proteomes" id="UP000663880">
    <property type="component" value="Unassembled WGS sequence"/>
</dbReference>
<dbReference type="GO" id="GO:0007197">
    <property type="term" value="P:adenylate cyclase-inhibiting G protein-coupled acetylcholine receptor signaling pathway"/>
    <property type="evidence" value="ECO:0007669"/>
    <property type="project" value="TreeGrafter"/>
</dbReference>
<gene>
    <name evidence="12" type="ORF">PMACD_LOCUS16586</name>
</gene>
<evidence type="ECO:0000256" key="1">
    <source>
        <dbReference type="ARBA" id="ARBA00004651"/>
    </source>
</evidence>
<dbReference type="GO" id="GO:0004993">
    <property type="term" value="F:G protein-coupled serotonin receptor activity"/>
    <property type="evidence" value="ECO:0007669"/>
    <property type="project" value="TreeGrafter"/>
</dbReference>
<dbReference type="PANTHER" id="PTHR24247">
    <property type="entry name" value="5-HYDROXYTRYPTAMINE RECEPTOR"/>
    <property type="match status" value="1"/>
</dbReference>
<reference evidence="12" key="1">
    <citation type="submission" date="2021-02" db="EMBL/GenBank/DDBJ databases">
        <authorList>
            <person name="Steward A R."/>
        </authorList>
    </citation>
    <scope>NUCLEOTIDE SEQUENCE</scope>
</reference>
<dbReference type="EMBL" id="CAJOBZ010000099">
    <property type="protein sequence ID" value="CAF4959283.1"/>
    <property type="molecule type" value="Genomic_DNA"/>
</dbReference>
<evidence type="ECO:0000256" key="9">
    <source>
        <dbReference type="ARBA" id="ARBA00023224"/>
    </source>
</evidence>
<evidence type="ECO:0000256" key="6">
    <source>
        <dbReference type="ARBA" id="ARBA00023040"/>
    </source>
</evidence>
<dbReference type="GO" id="GO:0005886">
    <property type="term" value="C:plasma membrane"/>
    <property type="evidence" value="ECO:0007669"/>
    <property type="project" value="UniProtKB-SubCell"/>
</dbReference>
<evidence type="ECO:0000256" key="5">
    <source>
        <dbReference type="ARBA" id="ARBA00022989"/>
    </source>
</evidence>
<dbReference type="GO" id="GO:0007187">
    <property type="term" value="P:G protein-coupled receptor signaling pathway, coupled to cyclic nucleotide second messenger"/>
    <property type="evidence" value="ECO:0007669"/>
    <property type="project" value="TreeGrafter"/>
</dbReference>
<keyword evidence="4 10" id="KW-0812">Transmembrane</keyword>
<name>A0A821Y777_9NEOP</name>
<sequence length="223" mass="25548">MNATEPNLDFNRSTPIYMIGTNFITQWKLQKLKQRACITTSSYPDCQDASNITNYTDILYFNTTIEDAITSDQLQPVLPPFPLWLAAIIATCLVLVILLTVSGNVLVLLAFLVDRTIRQPSNYFIASLAATDLLIGTLSLPFYTDYVLKGYWHLGPLLCDLWLSVDYTVCLVSQYTRCYSLQLFLAGNISLDIETYRKENEYLKLLTICKRKVKRNKEKCNQW</sequence>
<evidence type="ECO:0000259" key="11">
    <source>
        <dbReference type="PROSITE" id="PS50262"/>
    </source>
</evidence>
<evidence type="ECO:0000256" key="2">
    <source>
        <dbReference type="ARBA" id="ARBA00010663"/>
    </source>
</evidence>